<reference evidence="13" key="1">
    <citation type="submission" date="2011-05" db="EMBL/GenBank/DDBJ databases">
        <authorList>
            <person name="Richards S.R."/>
            <person name="Qu J."/>
            <person name="Jiang H."/>
            <person name="Jhangiani S.N."/>
            <person name="Agravi P."/>
            <person name="Goodspeed R."/>
            <person name="Gross S."/>
            <person name="Mandapat C."/>
            <person name="Jackson L."/>
            <person name="Mathew T."/>
            <person name="Pu L."/>
            <person name="Thornton R."/>
            <person name="Saada N."/>
            <person name="Wilczek-Boney K.B."/>
            <person name="Lee S."/>
            <person name="Kovar C."/>
            <person name="Wu Y."/>
            <person name="Scherer S.E."/>
            <person name="Worley K.C."/>
            <person name="Muzny D.M."/>
            <person name="Gibbs R."/>
        </authorList>
    </citation>
    <scope>NUCLEOTIDE SEQUENCE</scope>
    <source>
        <strain evidence="13">Brora</strain>
    </source>
</reference>
<dbReference type="AlphaFoldDB" id="T1IIU0"/>
<dbReference type="GO" id="GO:0015937">
    <property type="term" value="P:coenzyme A biosynthetic process"/>
    <property type="evidence" value="ECO:0007669"/>
    <property type="project" value="UniProtKB-KW"/>
</dbReference>
<keyword evidence="7" id="KW-0547">Nucleotide-binding</keyword>
<keyword evidence="6" id="KW-0808">Transferase</keyword>
<dbReference type="GO" id="GO:0005634">
    <property type="term" value="C:nucleus"/>
    <property type="evidence" value="ECO:0007669"/>
    <property type="project" value="TreeGrafter"/>
</dbReference>
<name>T1IIU0_STRMM</name>
<dbReference type="EnsemblMetazoa" id="SMAR000793-RA">
    <property type="protein sequence ID" value="SMAR000793-PA"/>
    <property type="gene ID" value="SMAR000793"/>
</dbReference>
<comment type="catalytic activity">
    <reaction evidence="1">
        <text>(R)-pantothenate + ATP = (R)-4'-phosphopantothenate + ADP + H(+)</text>
        <dbReference type="Rhea" id="RHEA:16373"/>
        <dbReference type="ChEBI" id="CHEBI:10986"/>
        <dbReference type="ChEBI" id="CHEBI:15378"/>
        <dbReference type="ChEBI" id="CHEBI:29032"/>
        <dbReference type="ChEBI" id="CHEBI:30616"/>
        <dbReference type="ChEBI" id="CHEBI:456216"/>
        <dbReference type="EC" id="2.7.1.33"/>
    </reaction>
</comment>
<evidence type="ECO:0000256" key="11">
    <source>
        <dbReference type="ARBA" id="ARBA00060870"/>
    </source>
</evidence>
<dbReference type="NCBIfam" id="TIGR00555">
    <property type="entry name" value="panK_eukar"/>
    <property type="match status" value="1"/>
</dbReference>
<dbReference type="Gene3D" id="3.30.420.40">
    <property type="match status" value="1"/>
</dbReference>
<dbReference type="Proteomes" id="UP000014500">
    <property type="component" value="Unassembled WGS sequence"/>
</dbReference>
<evidence type="ECO:0000256" key="3">
    <source>
        <dbReference type="ARBA" id="ARBA00005225"/>
    </source>
</evidence>
<dbReference type="EMBL" id="JH430212">
    <property type="status" value="NOT_ANNOTATED_CDS"/>
    <property type="molecule type" value="Genomic_DNA"/>
</dbReference>
<dbReference type="SUPFAM" id="SSF53067">
    <property type="entry name" value="Actin-like ATPase domain"/>
    <property type="match status" value="2"/>
</dbReference>
<keyword evidence="9" id="KW-0067">ATP-binding</keyword>
<evidence type="ECO:0000256" key="9">
    <source>
        <dbReference type="ARBA" id="ARBA00022840"/>
    </source>
</evidence>
<sequence length="473" mass="52916">FSISCSESIHSIDLPSLICRRNISRTRALRLVEIQMGPVANQQDETMAATAATQTKTNGECTANGSLPRKRLLAYNMEYWDVFNQDNNNNNNIIQQNMMIQNGMGRKWAMPWFGMDIGGTLVKLVYFEPADVPITDSRADDDFQLVTLRNIRRYLTKNSAYGRTGQRDVHLQMNNCIIGGQHGTLHFIRFPTSEMRNFLELAKSKGMATLASTVCATGGGAYKFEKDFIREVNMQLHKFDELDSLIRGIHYIDAYHSTECYYWSHPKDEQKCCKLAYDFSDPYPYLVVNVGSGVSILAVYSPDNYKRVSGTSLGGGTFLGLCCLLTGCETFEEAIELASNGDSNNVDKLVRDIYGGDYDKFGLSGDTVASSFGQMTSEEKRNLVKKEDLARATLVTLTNNIGSIARMCALNEGIERVVFVGNFLRVNTISMKMLAYAMEFWSKGTLKALFLEHEGYFGAVGCLFELMKTGCKK</sequence>
<evidence type="ECO:0000256" key="8">
    <source>
        <dbReference type="ARBA" id="ARBA00022777"/>
    </source>
</evidence>
<dbReference type="OMA" id="WSKGAKQ"/>
<comment type="similarity">
    <text evidence="11">Belongs to the type II pantothenate kinase family.</text>
</comment>
<protein>
    <recommendedName>
        <fullName evidence="4">pantothenate kinase</fullName>
        <ecNumber evidence="4">2.7.1.33</ecNumber>
    </recommendedName>
</protein>
<evidence type="ECO:0000256" key="5">
    <source>
        <dbReference type="ARBA" id="ARBA00022490"/>
    </source>
</evidence>
<comment type="pathway">
    <text evidence="3">Cofactor biosynthesis; coenzyme A biosynthesis; CoA from (R)-pantothenate: step 1/5.</text>
</comment>
<dbReference type="FunFam" id="3.30.420.40:FF:000025">
    <property type="entry name" value="pantothenate kinase 2, mitochondrial"/>
    <property type="match status" value="1"/>
</dbReference>
<dbReference type="PhylomeDB" id="T1IIU0"/>
<comment type="subcellular location">
    <subcellularLocation>
        <location evidence="2">Cytoplasm</location>
    </subcellularLocation>
</comment>
<dbReference type="Gene3D" id="3.30.420.510">
    <property type="match status" value="1"/>
</dbReference>
<evidence type="ECO:0000256" key="2">
    <source>
        <dbReference type="ARBA" id="ARBA00004496"/>
    </source>
</evidence>
<evidence type="ECO:0000256" key="6">
    <source>
        <dbReference type="ARBA" id="ARBA00022679"/>
    </source>
</evidence>
<dbReference type="InterPro" id="IPR043129">
    <property type="entry name" value="ATPase_NBD"/>
</dbReference>
<dbReference type="PANTHER" id="PTHR12280:SF30">
    <property type="entry name" value="FUMBLE"/>
    <property type="match status" value="1"/>
</dbReference>
<dbReference type="eggNOG" id="KOG2201">
    <property type="taxonomic scope" value="Eukaryota"/>
</dbReference>
<keyword evidence="13" id="KW-1185">Reference proteome</keyword>
<dbReference type="PANTHER" id="PTHR12280">
    <property type="entry name" value="PANTOTHENATE KINASE"/>
    <property type="match status" value="1"/>
</dbReference>
<evidence type="ECO:0000313" key="13">
    <source>
        <dbReference type="Proteomes" id="UP000014500"/>
    </source>
</evidence>
<accession>T1IIU0</accession>
<dbReference type="CDD" id="cd24122">
    <property type="entry name" value="ASKHA_NBD_PanK-II_Pank1-like"/>
    <property type="match status" value="1"/>
</dbReference>
<evidence type="ECO:0000256" key="7">
    <source>
        <dbReference type="ARBA" id="ARBA00022741"/>
    </source>
</evidence>
<organism evidence="12 13">
    <name type="scientific">Strigamia maritima</name>
    <name type="common">European centipede</name>
    <name type="synonym">Geophilus maritimus</name>
    <dbReference type="NCBI Taxonomy" id="126957"/>
    <lineage>
        <taxon>Eukaryota</taxon>
        <taxon>Metazoa</taxon>
        <taxon>Ecdysozoa</taxon>
        <taxon>Arthropoda</taxon>
        <taxon>Myriapoda</taxon>
        <taxon>Chilopoda</taxon>
        <taxon>Pleurostigmophora</taxon>
        <taxon>Geophilomorpha</taxon>
        <taxon>Linotaeniidae</taxon>
        <taxon>Strigamia</taxon>
    </lineage>
</organism>
<evidence type="ECO:0000256" key="1">
    <source>
        <dbReference type="ARBA" id="ARBA00001206"/>
    </source>
</evidence>
<dbReference type="Pfam" id="PF03630">
    <property type="entry name" value="Fumble"/>
    <property type="match status" value="1"/>
</dbReference>
<keyword evidence="5" id="KW-0963">Cytoplasm</keyword>
<dbReference type="GO" id="GO:0005524">
    <property type="term" value="F:ATP binding"/>
    <property type="evidence" value="ECO:0007669"/>
    <property type="project" value="UniProtKB-KW"/>
</dbReference>
<dbReference type="GO" id="GO:0004594">
    <property type="term" value="F:pantothenate kinase activity"/>
    <property type="evidence" value="ECO:0007669"/>
    <property type="project" value="UniProtKB-EC"/>
</dbReference>
<dbReference type="STRING" id="126957.T1IIU0"/>
<evidence type="ECO:0000256" key="4">
    <source>
        <dbReference type="ARBA" id="ARBA00012102"/>
    </source>
</evidence>
<keyword evidence="10" id="KW-0173">Coenzyme A biosynthesis</keyword>
<keyword evidence="8" id="KW-0418">Kinase</keyword>
<proteinExistence type="inferred from homology"/>
<reference evidence="12" key="2">
    <citation type="submission" date="2015-02" db="UniProtKB">
        <authorList>
            <consortium name="EnsemblMetazoa"/>
        </authorList>
    </citation>
    <scope>IDENTIFICATION</scope>
</reference>
<dbReference type="InterPro" id="IPR004567">
    <property type="entry name" value="Type_II_PanK"/>
</dbReference>
<evidence type="ECO:0000313" key="12">
    <source>
        <dbReference type="EnsemblMetazoa" id="SMAR000793-PA"/>
    </source>
</evidence>
<dbReference type="EC" id="2.7.1.33" evidence="4"/>
<dbReference type="HOGENOM" id="CLU_011154_0_1_1"/>
<evidence type="ECO:0000256" key="10">
    <source>
        <dbReference type="ARBA" id="ARBA00022993"/>
    </source>
</evidence>
<dbReference type="GO" id="GO:0005829">
    <property type="term" value="C:cytosol"/>
    <property type="evidence" value="ECO:0007669"/>
    <property type="project" value="TreeGrafter"/>
</dbReference>